<dbReference type="PIRSF" id="PIRSF003352">
    <property type="entry name" value="MAK16"/>
    <property type="match status" value="1"/>
</dbReference>
<dbReference type="EMBL" id="ATCN01001135">
    <property type="protein sequence ID" value="EPR77934.1"/>
    <property type="molecule type" value="Genomic_DNA"/>
</dbReference>
<dbReference type="FunCoup" id="S7XFV7">
    <property type="interactions" value="214"/>
</dbReference>
<comment type="similarity">
    <text evidence="2 4">Belongs to the MAK16 family.</text>
</comment>
<dbReference type="GO" id="GO:0000463">
    <property type="term" value="P:maturation of LSU-rRNA from tricistronic rRNA transcript (SSU-rRNA, 5.8S rRNA, LSU-rRNA)"/>
    <property type="evidence" value="ECO:0007669"/>
    <property type="project" value="EnsemblFungi"/>
</dbReference>
<dbReference type="Proteomes" id="UP000014978">
    <property type="component" value="Unassembled WGS sequence"/>
</dbReference>
<dbReference type="OrthoDB" id="10251342at2759"/>
<dbReference type="InterPro" id="IPR029004">
    <property type="entry name" value="Ribosomal_eL28/Mak16"/>
</dbReference>
<feature type="domain" description="Ribosomal eL28/Mak16" evidence="5">
    <location>
        <begin position="42"/>
        <end position="153"/>
    </location>
</feature>
<organism evidence="6 7">
    <name type="scientific">Spraguea lophii (strain 42_110)</name>
    <name type="common">Microsporidian parasite</name>
    <dbReference type="NCBI Taxonomy" id="1358809"/>
    <lineage>
        <taxon>Eukaryota</taxon>
        <taxon>Fungi</taxon>
        <taxon>Fungi incertae sedis</taxon>
        <taxon>Microsporidia</taxon>
        <taxon>Spragueidae</taxon>
        <taxon>Spraguea</taxon>
    </lineage>
</organism>
<dbReference type="HOGENOM" id="CLU_050888_2_1_1"/>
<dbReference type="PANTHER" id="PTHR23405">
    <property type="entry name" value="MAINTENANCE OF KILLER 16 MAK16 PROTEIN-RELATED"/>
    <property type="match status" value="1"/>
</dbReference>
<name>S7XFV7_SPRLO</name>
<dbReference type="InParanoid" id="S7XFV7"/>
<reference evidence="7" key="1">
    <citation type="journal article" date="2013" name="PLoS Genet.">
        <title>The genome of Spraguea lophii and the basis of host-microsporidian interactions.</title>
        <authorList>
            <person name="Campbell S.E."/>
            <person name="Williams T.A."/>
            <person name="Yousuf A."/>
            <person name="Soanes D.M."/>
            <person name="Paszkiewicz K.H."/>
            <person name="Williams B.A.P."/>
        </authorList>
    </citation>
    <scope>NUCLEOTIDE SEQUENCE [LARGE SCALE GENOMIC DNA]</scope>
    <source>
        <strain evidence="7">42_110</strain>
    </source>
</reference>
<evidence type="ECO:0000256" key="4">
    <source>
        <dbReference type="PIRNR" id="PIRNR003352"/>
    </source>
</evidence>
<gene>
    <name evidence="6" type="ORF">SLOPH_2478</name>
</gene>
<protein>
    <recommendedName>
        <fullName evidence="4">Protein MAK16</fullName>
    </recommendedName>
</protein>
<keyword evidence="3 4" id="KW-0539">Nucleus</keyword>
<dbReference type="Pfam" id="PF01778">
    <property type="entry name" value="Ribosomal_L28e"/>
    <property type="match status" value="1"/>
</dbReference>
<dbReference type="STRING" id="1358809.S7XFV7"/>
<comment type="subcellular location">
    <subcellularLocation>
        <location evidence="1">Nucleus</location>
    </subcellularLocation>
</comment>
<keyword evidence="7" id="KW-1185">Reference proteome</keyword>
<dbReference type="Gene3D" id="3.30.390.110">
    <property type="match status" value="1"/>
</dbReference>
<dbReference type="GO" id="GO:0030687">
    <property type="term" value="C:preribosome, large subunit precursor"/>
    <property type="evidence" value="ECO:0007669"/>
    <property type="project" value="EnsemblFungi"/>
</dbReference>
<proteinExistence type="inferred from homology"/>
<dbReference type="GO" id="GO:0000466">
    <property type="term" value="P:maturation of 5.8S rRNA from tricistronic rRNA transcript (SSU-rRNA, 5.8S rRNA, LSU-rRNA)"/>
    <property type="evidence" value="ECO:0007669"/>
    <property type="project" value="EnsemblFungi"/>
</dbReference>
<evidence type="ECO:0000313" key="7">
    <source>
        <dbReference type="Proteomes" id="UP000014978"/>
    </source>
</evidence>
<evidence type="ECO:0000256" key="2">
    <source>
        <dbReference type="ARBA" id="ARBA00005514"/>
    </source>
</evidence>
<dbReference type="GO" id="GO:0005730">
    <property type="term" value="C:nucleolus"/>
    <property type="evidence" value="ECO:0007669"/>
    <property type="project" value="UniProtKB-UniRule"/>
</dbReference>
<dbReference type="PANTHER" id="PTHR23405:SF4">
    <property type="entry name" value="PROTEIN MAK16 HOMOLOG"/>
    <property type="match status" value="1"/>
</dbReference>
<comment type="caution">
    <text evidence="6">The sequence shown here is derived from an EMBL/GenBank/DDBJ whole genome shotgun (WGS) entry which is preliminary data.</text>
</comment>
<evidence type="ECO:0000313" key="6">
    <source>
        <dbReference type="EMBL" id="EPR77934.1"/>
    </source>
</evidence>
<dbReference type="InterPro" id="IPR006958">
    <property type="entry name" value="Mak16"/>
</dbReference>
<sequence length="259" mass="30948">MSVFYLYLHPLNDLKVILHVPWDFSKIFFLYYQLKPMSDESIWQTIGGDNFCAYKMKTDTITLCKHKNNVTGICEKQSCPLANSKYATVREIDKKLYLFIKQPDKYYEPKNMYQKILLSKYEDALLEIDKHLNGYDKDLIHKCKQRLTKLDQYLERTKIIEEIGVEKYEARRKLRVKQTKKEAKNVLNTVNFDNILEKEILERLELGIYGEEIKDLVPEKKVVKQKKMKRKFVAEFEESGEKEVVKQKKKVKEKDTIKW</sequence>
<evidence type="ECO:0000256" key="1">
    <source>
        <dbReference type="ARBA" id="ARBA00004123"/>
    </source>
</evidence>
<evidence type="ECO:0000259" key="5">
    <source>
        <dbReference type="Pfam" id="PF01778"/>
    </source>
</evidence>
<dbReference type="AlphaFoldDB" id="S7XFV7"/>
<dbReference type="VEuPathDB" id="MicrosporidiaDB:SLOPH_2478"/>
<evidence type="ECO:0000256" key="3">
    <source>
        <dbReference type="ARBA" id="ARBA00023242"/>
    </source>
</evidence>
<dbReference type="OMA" id="CPLANTK"/>
<accession>S7XFV7</accession>